<dbReference type="PANTHER" id="PTHR45694:SF5">
    <property type="entry name" value="GLUTAREDOXIN 2"/>
    <property type="match status" value="1"/>
</dbReference>
<name>A0A8H5BG50_9AGAR</name>
<protein>
    <recommendedName>
        <fullName evidence="5">Glutaredoxin domain-containing protein</fullName>
    </recommendedName>
</protein>
<dbReference type="SUPFAM" id="SSF52833">
    <property type="entry name" value="Thioredoxin-like"/>
    <property type="match status" value="1"/>
</dbReference>
<evidence type="ECO:0000259" key="5">
    <source>
        <dbReference type="Pfam" id="PF00462"/>
    </source>
</evidence>
<dbReference type="GO" id="GO:0015038">
    <property type="term" value="F:glutathione disulfide oxidoreductase activity"/>
    <property type="evidence" value="ECO:0007669"/>
    <property type="project" value="TreeGrafter"/>
</dbReference>
<dbReference type="GO" id="GO:0006004">
    <property type="term" value="P:fucose metabolic process"/>
    <property type="evidence" value="ECO:0007669"/>
    <property type="project" value="UniProtKB-KW"/>
</dbReference>
<dbReference type="GO" id="GO:0005796">
    <property type="term" value="C:Golgi lumen"/>
    <property type="evidence" value="ECO:0007669"/>
    <property type="project" value="TreeGrafter"/>
</dbReference>
<evidence type="ECO:0000313" key="7">
    <source>
        <dbReference type="Proteomes" id="UP000567179"/>
    </source>
</evidence>
<evidence type="ECO:0000256" key="4">
    <source>
        <dbReference type="SAM" id="Phobius"/>
    </source>
</evidence>
<dbReference type="Pfam" id="PF10250">
    <property type="entry name" value="O-FucT"/>
    <property type="match status" value="1"/>
</dbReference>
<dbReference type="Gene3D" id="3.40.30.10">
    <property type="entry name" value="Glutaredoxin"/>
    <property type="match status" value="1"/>
</dbReference>
<dbReference type="CDD" id="cd11296">
    <property type="entry name" value="O-FucT_like"/>
    <property type="match status" value="1"/>
</dbReference>
<dbReference type="InterPro" id="IPR014025">
    <property type="entry name" value="Glutaredoxin_subgr"/>
</dbReference>
<reference evidence="6 7" key="1">
    <citation type="journal article" date="2020" name="ISME J.">
        <title>Uncovering the hidden diversity of litter-decomposition mechanisms in mushroom-forming fungi.</title>
        <authorList>
            <person name="Floudas D."/>
            <person name="Bentzer J."/>
            <person name="Ahren D."/>
            <person name="Johansson T."/>
            <person name="Persson P."/>
            <person name="Tunlid A."/>
        </authorList>
    </citation>
    <scope>NUCLEOTIDE SEQUENCE [LARGE SCALE GENOMIC DNA]</scope>
    <source>
        <strain evidence="6 7">CBS 101986</strain>
    </source>
</reference>
<organism evidence="6 7">
    <name type="scientific">Psilocybe cf. subviscida</name>
    <dbReference type="NCBI Taxonomy" id="2480587"/>
    <lineage>
        <taxon>Eukaryota</taxon>
        <taxon>Fungi</taxon>
        <taxon>Dikarya</taxon>
        <taxon>Basidiomycota</taxon>
        <taxon>Agaricomycotina</taxon>
        <taxon>Agaricomycetes</taxon>
        <taxon>Agaricomycetidae</taxon>
        <taxon>Agaricales</taxon>
        <taxon>Agaricineae</taxon>
        <taxon>Strophariaceae</taxon>
        <taxon>Psilocybe</taxon>
    </lineage>
</organism>
<keyword evidence="4" id="KW-0472">Membrane</keyword>
<dbReference type="GO" id="GO:0005801">
    <property type="term" value="C:cis-Golgi network"/>
    <property type="evidence" value="ECO:0007669"/>
    <property type="project" value="TreeGrafter"/>
</dbReference>
<dbReference type="AlphaFoldDB" id="A0A8H5BG50"/>
<dbReference type="Pfam" id="PF00462">
    <property type="entry name" value="Glutaredoxin"/>
    <property type="match status" value="1"/>
</dbReference>
<proteinExistence type="predicted"/>
<dbReference type="PROSITE" id="PS51354">
    <property type="entry name" value="GLUTAREDOXIN_2"/>
    <property type="match status" value="1"/>
</dbReference>
<gene>
    <name evidence="6" type="ORF">D9619_001468</name>
</gene>
<dbReference type="Gene3D" id="3.40.50.11350">
    <property type="match status" value="1"/>
</dbReference>
<keyword evidence="7" id="KW-1185">Reference proteome</keyword>
<sequence>MPAQYARESKGLGTPIRRRRLTLFLTLIVGILFFLFVPWELPSALESLRSNSMSRANVASLMKNKKVDEIYGLLHLVTGDHEQEHVLSNAVELNPTEAIELSFYAAGDAKLNWSKERDMIDKEYPLIVFSKTYCPYSKRAKALLEAYDLKPPPKIVEVDIRDDGNVIKHLLTRLTGHSTFPNIVVKGKSIEATTNARVEDYKWVALENRSPTTRFRDNLRDDMSYMTSWSNAGFTNQFMGYANMIYLATLTDRVPILAPFAPDHHINKEAGVVPFGDIFDLDTLRQNLRTPVLEWRDVKNLTFPAGGDPYSTSEVEPLGCWSTTPEVATEPIHAENVVRHLGVDASYTRVPEPVRYQPGNKFDEHVVLPRLAAVVYPRNPLIDTDQLKDMTVSPRGHHRRPDKHLTCLDSMYYSTSGSDMFEWRFSWSPVWRTIGRNLAFTPRMQHLGKQYLLNMFGDETRDDDIAPFIALHLRRGDFRNLCPKVDGEHVDCAPEPSTYRKYVEEMQKSLQDERNITAMRVVLMSDEQSPSFWTQVKEAGWFTVDHEKENTLAIHGEWYLPIIETAMLSYAVGFIGTHDSTFSLVAARRVEDWNNGIARITKWDEH</sequence>
<comment type="caution">
    <text evidence="6">The sequence shown here is derived from an EMBL/GenBank/DDBJ whole genome shotgun (WGS) entry which is preliminary data.</text>
</comment>
<dbReference type="Proteomes" id="UP000567179">
    <property type="component" value="Unassembled WGS sequence"/>
</dbReference>
<evidence type="ECO:0000256" key="2">
    <source>
        <dbReference type="ARBA" id="ARBA00023253"/>
    </source>
</evidence>
<dbReference type="InterPro" id="IPR019378">
    <property type="entry name" value="GDP-Fuc_O-FucTrfase"/>
</dbReference>
<dbReference type="Gene3D" id="3.40.50.11340">
    <property type="match status" value="1"/>
</dbReference>
<dbReference type="OrthoDB" id="423313at2759"/>
<dbReference type="GO" id="GO:0016740">
    <property type="term" value="F:transferase activity"/>
    <property type="evidence" value="ECO:0007669"/>
    <property type="project" value="UniProtKB-KW"/>
</dbReference>
<dbReference type="GO" id="GO:0034599">
    <property type="term" value="P:cellular response to oxidative stress"/>
    <property type="evidence" value="ECO:0007669"/>
    <property type="project" value="TreeGrafter"/>
</dbReference>
<dbReference type="GO" id="GO:0000324">
    <property type="term" value="C:fungal-type vacuole"/>
    <property type="evidence" value="ECO:0007669"/>
    <property type="project" value="TreeGrafter"/>
</dbReference>
<evidence type="ECO:0000256" key="3">
    <source>
        <dbReference type="ARBA" id="ARBA00023277"/>
    </source>
</evidence>
<keyword evidence="1" id="KW-0808">Transferase</keyword>
<feature type="transmembrane region" description="Helical" evidence="4">
    <location>
        <begin position="21"/>
        <end position="39"/>
    </location>
</feature>
<dbReference type="EMBL" id="JAACJJ010000028">
    <property type="protein sequence ID" value="KAF5321848.1"/>
    <property type="molecule type" value="Genomic_DNA"/>
</dbReference>
<dbReference type="InterPro" id="IPR002109">
    <property type="entry name" value="Glutaredoxin"/>
</dbReference>
<accession>A0A8H5BG50</accession>
<dbReference type="PRINTS" id="PR00160">
    <property type="entry name" value="GLUTAREDOXIN"/>
</dbReference>
<keyword evidence="4" id="KW-1133">Transmembrane helix</keyword>
<dbReference type="InterPro" id="IPR036249">
    <property type="entry name" value="Thioredoxin-like_sf"/>
</dbReference>
<keyword evidence="3" id="KW-0119">Carbohydrate metabolism</keyword>
<keyword evidence="4" id="KW-0812">Transmembrane</keyword>
<keyword evidence="2" id="KW-0294">Fucose metabolism</keyword>
<dbReference type="PANTHER" id="PTHR45694">
    <property type="entry name" value="GLUTAREDOXIN 2"/>
    <property type="match status" value="1"/>
</dbReference>
<evidence type="ECO:0000256" key="1">
    <source>
        <dbReference type="ARBA" id="ARBA00022679"/>
    </source>
</evidence>
<feature type="domain" description="Glutaredoxin" evidence="5">
    <location>
        <begin position="127"/>
        <end position="190"/>
    </location>
</feature>
<evidence type="ECO:0000313" key="6">
    <source>
        <dbReference type="EMBL" id="KAF5321848.1"/>
    </source>
</evidence>